<dbReference type="CDD" id="cd08010">
    <property type="entry name" value="MltG_like"/>
    <property type="match status" value="1"/>
</dbReference>
<evidence type="ECO:0000256" key="2">
    <source>
        <dbReference type="ARBA" id="ARBA00022692"/>
    </source>
</evidence>
<name>A0ABV0F552_9ENTE</name>
<dbReference type="Gene3D" id="3.30.1490.480">
    <property type="entry name" value="Endolytic murein transglycosylase"/>
    <property type="match status" value="1"/>
</dbReference>
<feature type="compositionally biased region" description="Basic and acidic residues" evidence="8">
    <location>
        <begin position="1"/>
        <end position="16"/>
    </location>
</feature>
<dbReference type="InterPro" id="IPR003770">
    <property type="entry name" value="MLTG-like"/>
</dbReference>
<feature type="compositionally biased region" description="Polar residues" evidence="8">
    <location>
        <begin position="18"/>
        <end position="34"/>
    </location>
</feature>
<feature type="compositionally biased region" description="Polar residues" evidence="8">
    <location>
        <begin position="94"/>
        <end position="107"/>
    </location>
</feature>
<dbReference type="Proteomes" id="UP001429357">
    <property type="component" value="Unassembled WGS sequence"/>
</dbReference>
<feature type="compositionally biased region" description="Polar residues" evidence="8">
    <location>
        <begin position="44"/>
        <end position="63"/>
    </location>
</feature>
<comment type="caution">
    <text evidence="9">The sequence shown here is derived from an EMBL/GenBank/DDBJ whole genome shotgun (WGS) entry which is preliminary data.</text>
</comment>
<dbReference type="PANTHER" id="PTHR30518">
    <property type="entry name" value="ENDOLYTIC MUREIN TRANSGLYCOSYLASE"/>
    <property type="match status" value="1"/>
</dbReference>
<evidence type="ECO:0000256" key="5">
    <source>
        <dbReference type="ARBA" id="ARBA00023239"/>
    </source>
</evidence>
<dbReference type="NCBIfam" id="TIGR00247">
    <property type="entry name" value="endolytic transglycosylase MltG"/>
    <property type="match status" value="1"/>
</dbReference>
<evidence type="ECO:0000256" key="7">
    <source>
        <dbReference type="HAMAP-Rule" id="MF_02065"/>
    </source>
</evidence>
<comment type="function">
    <text evidence="7">Functions as a peptidoglycan terminase that cleaves nascent peptidoglycan strands endolytically to terminate their elongation.</text>
</comment>
<comment type="subcellular location">
    <subcellularLocation>
        <location evidence="7">Cell membrane</location>
        <topology evidence="7">Single-pass membrane protein</topology>
    </subcellularLocation>
</comment>
<keyword evidence="3 7" id="KW-1133">Transmembrane helix</keyword>
<dbReference type="PANTHER" id="PTHR30518:SF2">
    <property type="entry name" value="ENDOLYTIC MUREIN TRANSGLYCOSYLASE"/>
    <property type="match status" value="1"/>
</dbReference>
<dbReference type="HAMAP" id="MF_02065">
    <property type="entry name" value="MltG"/>
    <property type="match status" value="1"/>
</dbReference>
<keyword evidence="5 7" id="KW-0456">Lyase</keyword>
<dbReference type="Pfam" id="PF02618">
    <property type="entry name" value="YceG"/>
    <property type="match status" value="1"/>
</dbReference>
<gene>
    <name evidence="7" type="primary">mltG</name>
    <name evidence="9" type="ORF">BAU18_001334</name>
</gene>
<feature type="compositionally biased region" description="Low complexity" evidence="8">
    <location>
        <begin position="68"/>
        <end position="93"/>
    </location>
</feature>
<sequence>MSKQHPEEESFKEKIMKSLNNPENRPTSSESKPATATPRREGASKQSQTTVGTRRQAQSSTAKQVKPQATSPQKKTAAAKTKSSPKSAAKAQTVKATTPVQRTSNGPKNEKKQEEYMRKKSREKENRVVNKIVTIVVITLLFVGGILGFSVYRYISSGLKPLDTGKSAKIAVEIPSGSSNKTIGEILEKENIIKSGMIFNYYTKFNNLTGFQAGNYNFSPSMTLDEISKVLQGGTGTGTADVKLTIPEGYTIDQIGDAIEKNLKIKKEEFLDLMKDEDFFNDLLKEYPNLLESASKAEGVRYRLEGYLFPATYDFYKGTDLKAFVTQMVAKSDAVMTPYYQEIKDKSLSVQEVLTLASLVEKEGNNENDRRKIAQVFFNRLAAPMPLQSDISILYALDTHKELVTLEDTQVDSPYNLYVNQGYGPGPFDNPSEQAIKAVLNPQANNYYYFVADLKTGQVYYAETFEEHQALVDQYVNGTGDENSESEGE</sequence>
<reference evidence="9" key="1">
    <citation type="submission" date="2016-06" db="EMBL/GenBank/DDBJ databases">
        <authorList>
            <person name="Van Tyne D."/>
        </authorList>
    </citation>
    <scope>NUCLEOTIDE SEQUENCE</scope>
    <source>
        <strain evidence="9">JM9A</strain>
    </source>
</reference>
<feature type="region of interest" description="Disordered" evidence="8">
    <location>
        <begin position="1"/>
        <end position="124"/>
    </location>
</feature>
<protein>
    <recommendedName>
        <fullName evidence="7">Endolytic murein transglycosylase</fullName>
        <ecNumber evidence="7">4.2.2.29</ecNumber>
    </recommendedName>
    <alternativeName>
        <fullName evidence="7">Peptidoglycan lytic transglycosylase</fullName>
    </alternativeName>
    <alternativeName>
        <fullName evidence="7">Peptidoglycan polymerization terminase</fullName>
    </alternativeName>
</protein>
<reference evidence="9" key="2">
    <citation type="submission" date="2024-02" db="EMBL/GenBank/DDBJ databases">
        <title>The Genome Sequence of Enterococcus diestrammenae JM9A.</title>
        <authorList>
            <person name="Earl A."/>
            <person name="Manson A."/>
            <person name="Gilmore M."/>
            <person name="Sanders J."/>
            <person name="Shea T."/>
            <person name="Howe W."/>
            <person name="Livny J."/>
            <person name="Cuomo C."/>
            <person name="Neafsey D."/>
            <person name="Birren B."/>
        </authorList>
    </citation>
    <scope>NUCLEOTIDE SEQUENCE</scope>
    <source>
        <strain evidence="9">JM9A</strain>
    </source>
</reference>
<comment type="similarity">
    <text evidence="7">Belongs to the transglycosylase MltG family.</text>
</comment>
<evidence type="ECO:0000256" key="1">
    <source>
        <dbReference type="ARBA" id="ARBA00022475"/>
    </source>
</evidence>
<organism evidence="9 10">
    <name type="scientific">Enterococcus diestrammenae</name>
    <dbReference type="NCBI Taxonomy" id="1155073"/>
    <lineage>
        <taxon>Bacteria</taxon>
        <taxon>Bacillati</taxon>
        <taxon>Bacillota</taxon>
        <taxon>Bacilli</taxon>
        <taxon>Lactobacillales</taxon>
        <taxon>Enterococcaceae</taxon>
        <taxon>Enterococcus</taxon>
    </lineage>
</organism>
<feature type="transmembrane region" description="Helical" evidence="7">
    <location>
        <begin position="128"/>
        <end position="152"/>
    </location>
</feature>
<keyword evidence="10" id="KW-1185">Reference proteome</keyword>
<dbReference type="EC" id="4.2.2.29" evidence="7"/>
<dbReference type="RefSeq" id="WP_237583874.1">
    <property type="nucleotide sequence ID" value="NZ_MAEI02000001.1"/>
</dbReference>
<keyword evidence="1 7" id="KW-1003">Cell membrane</keyword>
<evidence type="ECO:0000256" key="3">
    <source>
        <dbReference type="ARBA" id="ARBA00022989"/>
    </source>
</evidence>
<evidence type="ECO:0000313" key="9">
    <source>
        <dbReference type="EMBL" id="MEO1781746.1"/>
    </source>
</evidence>
<feature type="compositionally biased region" description="Basic and acidic residues" evidence="8">
    <location>
        <begin position="108"/>
        <end position="124"/>
    </location>
</feature>
<evidence type="ECO:0000256" key="6">
    <source>
        <dbReference type="ARBA" id="ARBA00023316"/>
    </source>
</evidence>
<evidence type="ECO:0000256" key="8">
    <source>
        <dbReference type="SAM" id="MobiDB-lite"/>
    </source>
</evidence>
<keyword evidence="4 7" id="KW-0472">Membrane</keyword>
<evidence type="ECO:0000256" key="4">
    <source>
        <dbReference type="ARBA" id="ARBA00023136"/>
    </source>
</evidence>
<accession>A0ABV0F552</accession>
<keyword evidence="2 7" id="KW-0812">Transmembrane</keyword>
<dbReference type="EMBL" id="MAEI02000001">
    <property type="protein sequence ID" value="MEO1781746.1"/>
    <property type="molecule type" value="Genomic_DNA"/>
</dbReference>
<feature type="site" description="Important for catalytic activity" evidence="7">
    <location>
        <position position="363"/>
    </location>
</feature>
<evidence type="ECO:0000313" key="10">
    <source>
        <dbReference type="Proteomes" id="UP001429357"/>
    </source>
</evidence>
<keyword evidence="6 7" id="KW-0961">Cell wall biogenesis/degradation</keyword>
<comment type="catalytic activity">
    <reaction evidence="7">
        <text>a peptidoglycan chain = a peptidoglycan chain with N-acetyl-1,6-anhydromuramyl-[peptide] at the reducing end + a peptidoglycan chain with N-acetylglucosamine at the non-reducing end.</text>
        <dbReference type="EC" id="4.2.2.29"/>
    </reaction>
</comment>
<proteinExistence type="inferred from homology"/>